<sequence>MRSINSSNHHDRSTERALEYSFSTETRPSTRACLWLCKNRARISQTWATIKHHGHATWLWSSPPKQHGACDTPVFNTCGRTY</sequence>
<reference evidence="2 3" key="1">
    <citation type="submission" date="2015-01" db="EMBL/GenBank/DDBJ databases">
        <title>Genome of allotetraploid Gossypium barbadense reveals genomic plasticity and fiber elongation in cotton evolution.</title>
        <authorList>
            <person name="Chen X."/>
            <person name="Liu X."/>
            <person name="Zhao B."/>
            <person name="Zheng H."/>
            <person name="Hu Y."/>
            <person name="Lu G."/>
            <person name="Yang C."/>
            <person name="Chen J."/>
            <person name="Shan C."/>
            <person name="Zhang L."/>
            <person name="Zhou Y."/>
            <person name="Wang L."/>
            <person name="Guo W."/>
            <person name="Bai Y."/>
            <person name="Ruan J."/>
            <person name="Shangguan X."/>
            <person name="Mao Y."/>
            <person name="Jiang J."/>
            <person name="Zhu Y."/>
            <person name="Lei J."/>
            <person name="Kang H."/>
            <person name="Chen S."/>
            <person name="He X."/>
            <person name="Wang R."/>
            <person name="Wang Y."/>
            <person name="Chen J."/>
            <person name="Wang L."/>
            <person name="Yu S."/>
            <person name="Wang B."/>
            <person name="Wei J."/>
            <person name="Song S."/>
            <person name="Lu X."/>
            <person name="Gao Z."/>
            <person name="Gu W."/>
            <person name="Deng X."/>
            <person name="Ma D."/>
            <person name="Wang S."/>
            <person name="Liang W."/>
            <person name="Fang L."/>
            <person name="Cai C."/>
            <person name="Zhu X."/>
            <person name="Zhou B."/>
            <person name="Zhang Y."/>
            <person name="Chen Z."/>
            <person name="Xu S."/>
            <person name="Zhu R."/>
            <person name="Wang S."/>
            <person name="Zhang T."/>
            <person name="Zhao G."/>
        </authorList>
    </citation>
    <scope>NUCLEOTIDE SEQUENCE [LARGE SCALE GENOMIC DNA]</scope>
    <source>
        <strain evidence="3">cv. Xinhai21</strain>
        <tissue evidence="2">Leaf</tissue>
    </source>
</reference>
<dbReference type="Proteomes" id="UP000239757">
    <property type="component" value="Unassembled WGS sequence"/>
</dbReference>
<protein>
    <submittedName>
        <fullName evidence="2">Uncharacterized protein</fullName>
    </submittedName>
</protein>
<evidence type="ECO:0000256" key="1">
    <source>
        <dbReference type="SAM" id="MobiDB-lite"/>
    </source>
</evidence>
<gene>
    <name evidence="2" type="ORF">GOBAR_AA06915</name>
</gene>
<dbReference type="AlphaFoldDB" id="A0A2P5YDI3"/>
<accession>A0A2P5YDI3</accession>
<evidence type="ECO:0000313" key="3">
    <source>
        <dbReference type="Proteomes" id="UP000239757"/>
    </source>
</evidence>
<feature type="compositionally biased region" description="Basic and acidic residues" evidence="1">
    <location>
        <begin position="8"/>
        <end position="18"/>
    </location>
</feature>
<evidence type="ECO:0000313" key="2">
    <source>
        <dbReference type="EMBL" id="PPS13660.1"/>
    </source>
</evidence>
<proteinExistence type="predicted"/>
<feature type="region of interest" description="Disordered" evidence="1">
    <location>
        <begin position="1"/>
        <end position="21"/>
    </location>
</feature>
<name>A0A2P5YDI3_GOSBA</name>
<dbReference type="EMBL" id="KZ663322">
    <property type="protein sequence ID" value="PPS13660.1"/>
    <property type="molecule type" value="Genomic_DNA"/>
</dbReference>
<organism evidence="2 3">
    <name type="scientific">Gossypium barbadense</name>
    <name type="common">Sea Island cotton</name>
    <name type="synonym">Hibiscus barbadensis</name>
    <dbReference type="NCBI Taxonomy" id="3634"/>
    <lineage>
        <taxon>Eukaryota</taxon>
        <taxon>Viridiplantae</taxon>
        <taxon>Streptophyta</taxon>
        <taxon>Embryophyta</taxon>
        <taxon>Tracheophyta</taxon>
        <taxon>Spermatophyta</taxon>
        <taxon>Magnoliopsida</taxon>
        <taxon>eudicotyledons</taxon>
        <taxon>Gunneridae</taxon>
        <taxon>Pentapetalae</taxon>
        <taxon>rosids</taxon>
        <taxon>malvids</taxon>
        <taxon>Malvales</taxon>
        <taxon>Malvaceae</taxon>
        <taxon>Malvoideae</taxon>
        <taxon>Gossypium</taxon>
    </lineage>
</organism>